<dbReference type="RefSeq" id="WP_328014646.1">
    <property type="nucleotide sequence ID" value="NZ_JARTFS010000001.1"/>
</dbReference>
<name>A0ABU6NSJ5_9BACI</name>
<proteinExistence type="predicted"/>
<dbReference type="InterPro" id="IPR039437">
    <property type="entry name" value="FrzH/put_lumazine-bd"/>
</dbReference>
<sequence length="266" mass="30138">MNSRDSLKRICRILIVVTFIFILNSFSDNLIVNAEPKDDALKAVVNFLNAQKNCNLDDMIAHSEYLQKISNVKELYTMMCKKHPLEKAEITDISIVNENTALVSIESTYKDRIFIATSPVIKKDGQWKIIKGIPGSGYIQFSDKVNRDKNEHEVEKAIKNYSTALKSGDLVEIEKYIKFAPHISKAGLEEHFKAISEEKPFPQVTPLGIRILSDSFAIAQIEVKHEYFSTTQNHAVCKENGQWKVIFGHVLTNSAIPKSDKPIEIK</sequence>
<dbReference type="Proteomes" id="UP001342826">
    <property type="component" value="Unassembled WGS sequence"/>
</dbReference>
<evidence type="ECO:0000313" key="2">
    <source>
        <dbReference type="Proteomes" id="UP001342826"/>
    </source>
</evidence>
<evidence type="ECO:0000313" key="1">
    <source>
        <dbReference type="EMBL" id="MED4399961.1"/>
    </source>
</evidence>
<accession>A0ABU6NSJ5</accession>
<protein>
    <recommendedName>
        <fullName evidence="3">DUF4878 domain-containing protein</fullName>
    </recommendedName>
</protein>
<comment type="caution">
    <text evidence="1">The sequence shown here is derived from an EMBL/GenBank/DDBJ whole genome shotgun (WGS) entry which is preliminary data.</text>
</comment>
<dbReference type="Pfam" id="PF12893">
    <property type="entry name" value="Lumazine_bd_2"/>
    <property type="match status" value="1"/>
</dbReference>
<gene>
    <name evidence="1" type="ORF">P9271_01115</name>
</gene>
<organism evidence="1 2">
    <name type="scientific">Metabacillus fastidiosus</name>
    <dbReference type="NCBI Taxonomy" id="1458"/>
    <lineage>
        <taxon>Bacteria</taxon>
        <taxon>Bacillati</taxon>
        <taxon>Bacillota</taxon>
        <taxon>Bacilli</taxon>
        <taxon>Bacillales</taxon>
        <taxon>Bacillaceae</taxon>
        <taxon>Metabacillus</taxon>
    </lineage>
</organism>
<reference evidence="1 2" key="1">
    <citation type="submission" date="2023-03" db="EMBL/GenBank/DDBJ databases">
        <title>Bacillus Genome Sequencing.</title>
        <authorList>
            <person name="Dunlap C."/>
        </authorList>
    </citation>
    <scope>NUCLEOTIDE SEQUENCE [LARGE SCALE GENOMIC DNA]</scope>
    <source>
        <strain evidence="1 2">NRS-1717</strain>
    </source>
</reference>
<keyword evidence="2" id="KW-1185">Reference proteome</keyword>
<dbReference type="Gene3D" id="3.10.450.50">
    <property type="match status" value="1"/>
</dbReference>
<dbReference type="EMBL" id="JARTFS010000001">
    <property type="protein sequence ID" value="MED4399961.1"/>
    <property type="molecule type" value="Genomic_DNA"/>
</dbReference>
<evidence type="ECO:0008006" key="3">
    <source>
        <dbReference type="Google" id="ProtNLM"/>
    </source>
</evidence>